<dbReference type="PANTHER" id="PTHR21716">
    <property type="entry name" value="TRANSMEMBRANE PROTEIN"/>
    <property type="match status" value="1"/>
</dbReference>
<evidence type="ECO:0000256" key="7">
    <source>
        <dbReference type="ARBA" id="ARBA00023136"/>
    </source>
</evidence>
<dbReference type="GO" id="GO:0055085">
    <property type="term" value="P:transmembrane transport"/>
    <property type="evidence" value="ECO:0007669"/>
    <property type="project" value="TreeGrafter"/>
</dbReference>
<evidence type="ECO:0000256" key="2">
    <source>
        <dbReference type="ARBA" id="ARBA00009773"/>
    </source>
</evidence>
<keyword evidence="7 9" id="KW-0472">Membrane</keyword>
<evidence type="ECO:0000256" key="3">
    <source>
        <dbReference type="ARBA" id="ARBA00022448"/>
    </source>
</evidence>
<feature type="region of interest" description="Disordered" evidence="8">
    <location>
        <begin position="453"/>
        <end position="551"/>
    </location>
</feature>
<dbReference type="EMBL" id="RKMF01000016">
    <property type="protein sequence ID" value="ROZ61986.1"/>
    <property type="molecule type" value="Genomic_DNA"/>
</dbReference>
<feature type="compositionally biased region" description="Basic and acidic residues" evidence="8">
    <location>
        <begin position="523"/>
        <end position="537"/>
    </location>
</feature>
<proteinExistence type="inferred from homology"/>
<feature type="transmembrane region" description="Helical" evidence="9">
    <location>
        <begin position="238"/>
        <end position="262"/>
    </location>
</feature>
<feature type="transmembrane region" description="Helical" evidence="9">
    <location>
        <begin position="300"/>
        <end position="316"/>
    </location>
</feature>
<feature type="compositionally biased region" description="Polar residues" evidence="8">
    <location>
        <begin position="477"/>
        <end position="487"/>
    </location>
</feature>
<keyword evidence="11" id="KW-1185">Reference proteome</keyword>
<comment type="similarity">
    <text evidence="2">Belongs to the autoinducer-2 exporter (AI-2E) (TC 2.A.86) family.</text>
</comment>
<feature type="compositionally biased region" description="Basic and acidic residues" evidence="8">
    <location>
        <begin position="494"/>
        <end position="504"/>
    </location>
</feature>
<feature type="region of interest" description="Disordered" evidence="8">
    <location>
        <begin position="1"/>
        <end position="29"/>
    </location>
</feature>
<dbReference type="GO" id="GO:0005886">
    <property type="term" value="C:plasma membrane"/>
    <property type="evidence" value="ECO:0007669"/>
    <property type="project" value="UniProtKB-SubCell"/>
</dbReference>
<evidence type="ECO:0000313" key="10">
    <source>
        <dbReference type="EMBL" id="ROZ61986.1"/>
    </source>
</evidence>
<keyword evidence="5 9" id="KW-0812">Transmembrane</keyword>
<feature type="transmembrane region" description="Helical" evidence="9">
    <location>
        <begin position="43"/>
        <end position="61"/>
    </location>
</feature>
<dbReference type="AlphaFoldDB" id="A0A3N3ZMQ1"/>
<keyword evidence="4" id="KW-1003">Cell membrane</keyword>
<comment type="subcellular location">
    <subcellularLocation>
        <location evidence="1">Cell membrane</location>
        <topology evidence="1">Multi-pass membrane protein</topology>
    </subcellularLocation>
</comment>
<reference evidence="10 11" key="1">
    <citation type="submission" date="2018-10" db="EMBL/GenBank/DDBJ databases">
        <title>Kocuria sp. M5W7-7, whole genome shotgun sequence.</title>
        <authorList>
            <person name="Tuo L."/>
        </authorList>
    </citation>
    <scope>NUCLEOTIDE SEQUENCE [LARGE SCALE GENOMIC DNA]</scope>
    <source>
        <strain evidence="10 11">M5W7-7</strain>
    </source>
</reference>
<gene>
    <name evidence="10" type="ORF">EDL96_11855</name>
</gene>
<dbReference type="InterPro" id="IPR002549">
    <property type="entry name" value="AI-2E-like"/>
</dbReference>
<dbReference type="Pfam" id="PF01594">
    <property type="entry name" value="AI-2E_transport"/>
    <property type="match status" value="1"/>
</dbReference>
<evidence type="ECO:0000256" key="6">
    <source>
        <dbReference type="ARBA" id="ARBA00022989"/>
    </source>
</evidence>
<keyword evidence="6 9" id="KW-1133">Transmembrane helix</keyword>
<keyword evidence="3" id="KW-0813">Transport</keyword>
<dbReference type="OrthoDB" id="9784366at2"/>
<feature type="transmembrane region" description="Helical" evidence="9">
    <location>
        <begin position="268"/>
        <end position="293"/>
    </location>
</feature>
<feature type="region of interest" description="Disordered" evidence="8">
    <location>
        <begin position="412"/>
        <end position="437"/>
    </location>
</feature>
<organism evidence="10 11">
    <name type="scientific">Kocuria soli</name>
    <dbReference type="NCBI Taxonomy" id="2485125"/>
    <lineage>
        <taxon>Bacteria</taxon>
        <taxon>Bacillati</taxon>
        <taxon>Actinomycetota</taxon>
        <taxon>Actinomycetes</taxon>
        <taxon>Micrococcales</taxon>
        <taxon>Micrococcaceae</taxon>
        <taxon>Kocuria</taxon>
    </lineage>
</organism>
<evidence type="ECO:0000256" key="1">
    <source>
        <dbReference type="ARBA" id="ARBA00004651"/>
    </source>
</evidence>
<name>A0A3N3ZMQ1_9MICC</name>
<evidence type="ECO:0000313" key="11">
    <source>
        <dbReference type="Proteomes" id="UP000270616"/>
    </source>
</evidence>
<evidence type="ECO:0000256" key="8">
    <source>
        <dbReference type="SAM" id="MobiDB-lite"/>
    </source>
</evidence>
<evidence type="ECO:0000256" key="9">
    <source>
        <dbReference type="SAM" id="Phobius"/>
    </source>
</evidence>
<dbReference type="PANTHER" id="PTHR21716:SF53">
    <property type="entry name" value="PERMEASE PERM-RELATED"/>
    <property type="match status" value="1"/>
</dbReference>
<feature type="transmembrane region" description="Helical" evidence="9">
    <location>
        <begin position="67"/>
        <end position="85"/>
    </location>
</feature>
<evidence type="ECO:0000256" key="5">
    <source>
        <dbReference type="ARBA" id="ARBA00022692"/>
    </source>
</evidence>
<feature type="compositionally biased region" description="Basic and acidic residues" evidence="8">
    <location>
        <begin position="417"/>
        <end position="437"/>
    </location>
</feature>
<feature type="transmembrane region" description="Helical" evidence="9">
    <location>
        <begin position="184"/>
        <end position="203"/>
    </location>
</feature>
<protein>
    <submittedName>
        <fullName evidence="10">AI-2E family transporter</fullName>
    </submittedName>
</protein>
<evidence type="ECO:0000256" key="4">
    <source>
        <dbReference type="ARBA" id="ARBA00022475"/>
    </source>
</evidence>
<dbReference type="Proteomes" id="UP000270616">
    <property type="component" value="Unassembled WGS sequence"/>
</dbReference>
<comment type="caution">
    <text evidence="10">The sequence shown here is derived from an EMBL/GenBank/DDBJ whole genome shotgun (WGS) entry which is preliminary data.</text>
</comment>
<dbReference type="RefSeq" id="WP_123826386.1">
    <property type="nucleotide sequence ID" value="NZ_RKMF01000016.1"/>
</dbReference>
<accession>A0A3N3ZMQ1</accession>
<sequence>MSSTNSRTDPGQKLARIHEPELPGATGPDGSAVSVPVRVAAAWSWRLILIVAAVMGAGWLLKHVSNVLIPVLLAALLAGLLSPAVKWLRGKHFPSFLAAATVEIGLIVVVLGLLALAGQQIIFGFSQLSDSAMRGINTLLGMIEDLPFNISTETLNEWVDKGTSAIQNNSSTIVSGAISFGSTAGNIVTGMLIMLFTLLFFLADGEKIWLFMVKLFPRPSRPAVNGAGRRGWLSLVQYVRIQGFVAFIDAVGIGLGAFLLGVPLAVPLGILVFLGSFIPLVGAILTGIIAVLVALVANGPWIALGMLGVVILVQQLESNVLQPLIMGKAVSLHPLAVFLAVASGSVVAGILGALFSVPLLAVLNSVIRYLSGQGWRNDPEIAWQPYYFPWEIRKMAKKEELTREQVLQQFRRFSRSRHNEDAGKQNKDAEKAAAAHEKELAVAAAEKVQAAEARRDARSSAGAVVDSDDDARAVPTRSATAVETSEASRMPHGLGRDVGRETPERVIGSPGHDPEEFPQNKGMDSDPEAHPGARRESDLEDPDTQNDPGRA</sequence>
<feature type="transmembrane region" description="Helical" evidence="9">
    <location>
        <begin position="97"/>
        <end position="123"/>
    </location>
</feature>
<feature type="transmembrane region" description="Helical" evidence="9">
    <location>
        <begin position="336"/>
        <end position="363"/>
    </location>
</feature>